<accession>A0A501WU34</accession>
<reference evidence="1 2" key="1">
    <citation type="submission" date="2019-06" db="EMBL/GenBank/DDBJ databases">
        <title>A novel bacterium of genus Amaricoccus, isolated from marine sediment.</title>
        <authorList>
            <person name="Huang H."/>
            <person name="Mo K."/>
            <person name="Hu Y."/>
        </authorList>
    </citation>
    <scope>NUCLEOTIDE SEQUENCE [LARGE SCALE GENOMIC DNA]</scope>
    <source>
        <strain evidence="1 2">HB172011</strain>
    </source>
</reference>
<dbReference type="Proteomes" id="UP000319255">
    <property type="component" value="Unassembled WGS sequence"/>
</dbReference>
<organism evidence="1 2">
    <name type="scientific">Amaricoccus solimangrovi</name>
    <dbReference type="NCBI Taxonomy" id="2589815"/>
    <lineage>
        <taxon>Bacteria</taxon>
        <taxon>Pseudomonadati</taxon>
        <taxon>Pseudomonadota</taxon>
        <taxon>Alphaproteobacteria</taxon>
        <taxon>Rhodobacterales</taxon>
        <taxon>Paracoccaceae</taxon>
        <taxon>Amaricoccus</taxon>
    </lineage>
</organism>
<keyword evidence="2" id="KW-1185">Reference proteome</keyword>
<evidence type="ECO:0000313" key="2">
    <source>
        <dbReference type="Proteomes" id="UP000319255"/>
    </source>
</evidence>
<dbReference type="RefSeq" id="WP_140452875.1">
    <property type="nucleotide sequence ID" value="NZ_VFRP01000002.1"/>
</dbReference>
<evidence type="ECO:0000313" key="1">
    <source>
        <dbReference type="EMBL" id="TPE53253.1"/>
    </source>
</evidence>
<proteinExistence type="predicted"/>
<dbReference type="OrthoDB" id="4760845at2"/>
<comment type="caution">
    <text evidence="1">The sequence shown here is derived from an EMBL/GenBank/DDBJ whole genome shotgun (WGS) entry which is preliminary data.</text>
</comment>
<protein>
    <submittedName>
        <fullName evidence="1">Uncharacterized protein</fullName>
    </submittedName>
</protein>
<gene>
    <name evidence="1" type="ORF">FJM51_04335</name>
</gene>
<dbReference type="AlphaFoldDB" id="A0A501WU34"/>
<dbReference type="EMBL" id="VFRP01000002">
    <property type="protein sequence ID" value="TPE53253.1"/>
    <property type="molecule type" value="Genomic_DNA"/>
</dbReference>
<sequence>MATGSGRAPPHDIPKFDEATASITTSYNLDDPFAPWIMAAGQPHEHLMVHFSSEDMAAMMGGSER</sequence>
<name>A0A501WU34_9RHOB</name>